<dbReference type="Pfam" id="PF00078">
    <property type="entry name" value="RVT_1"/>
    <property type="match status" value="1"/>
</dbReference>
<reference evidence="3 4" key="1">
    <citation type="journal article" date="2023" name="J. Hered.">
        <title>Chromosome-level genome of the wood stork (Mycteria americana) provides insight into avian chromosome evolution.</title>
        <authorList>
            <person name="Flamio R. Jr."/>
            <person name="Ramstad K.M."/>
        </authorList>
    </citation>
    <scope>NUCLEOTIDE SEQUENCE [LARGE SCALE GENOMIC DNA]</scope>
    <source>
        <strain evidence="3">JAX WOST 10</strain>
    </source>
</reference>
<evidence type="ECO:0000313" key="4">
    <source>
        <dbReference type="Proteomes" id="UP001333110"/>
    </source>
</evidence>
<dbReference type="PANTHER" id="PTHR33332">
    <property type="entry name" value="REVERSE TRANSCRIPTASE DOMAIN-CONTAINING PROTEIN"/>
    <property type="match status" value="1"/>
</dbReference>
<accession>A0AAN7N1Z2</accession>
<gene>
    <name evidence="3" type="ORF">QYF61_009424</name>
</gene>
<feature type="signal peptide" evidence="1">
    <location>
        <begin position="1"/>
        <end position="18"/>
    </location>
</feature>
<dbReference type="InterPro" id="IPR000477">
    <property type="entry name" value="RT_dom"/>
</dbReference>
<feature type="domain" description="Reverse transcriptase" evidence="2">
    <location>
        <begin position="178"/>
        <end position="294"/>
    </location>
</feature>
<evidence type="ECO:0000259" key="2">
    <source>
        <dbReference type="Pfam" id="PF00078"/>
    </source>
</evidence>
<comment type="caution">
    <text evidence="3">The sequence shown here is derived from an EMBL/GenBank/DDBJ whole genome shotgun (WGS) entry which is preliminary data.</text>
</comment>
<dbReference type="EMBL" id="JAUNZN010000007">
    <property type="protein sequence ID" value="KAK4818249.1"/>
    <property type="molecule type" value="Genomic_DNA"/>
</dbReference>
<evidence type="ECO:0000313" key="3">
    <source>
        <dbReference type="EMBL" id="KAK4818249.1"/>
    </source>
</evidence>
<evidence type="ECO:0000256" key="1">
    <source>
        <dbReference type="SAM" id="SignalP"/>
    </source>
</evidence>
<protein>
    <recommendedName>
        <fullName evidence="2">Reverse transcriptase domain-containing protein</fullName>
    </recommendedName>
</protein>
<feature type="chain" id="PRO_5043023271" description="Reverse transcriptase domain-containing protein" evidence="1">
    <location>
        <begin position="19"/>
        <end position="485"/>
    </location>
</feature>
<dbReference type="PRINTS" id="PR01345">
    <property type="entry name" value="CERVTRCPTASE"/>
</dbReference>
<proteinExistence type="predicted"/>
<dbReference type="AlphaFoldDB" id="A0AAN7N1Z2"/>
<keyword evidence="1" id="KW-0732">Signal</keyword>
<name>A0AAN7N1Z2_MYCAM</name>
<dbReference type="Proteomes" id="UP001333110">
    <property type="component" value="Unassembled WGS sequence"/>
</dbReference>
<sequence>MEFCWNFIWVLMLHLESCVQFWAPPYKRDIEVLERVQRRAMKLVKGLEQKSYEERLRELGLFSLEKRRLRGDLIALYNYLKGGCREVGVGLFSQVTSDRTRGNGLKLHQGRFRLDMRKFYFTERVVKHWNRLPREVVESPSLEVFKGCLDEVLRDMSQRLEVQFTLVAGKKPYSILILLEKLAAHGLDGHMLHWVIKWLDGRAQRVVVNGVYSSWGLVTSGVPHGSVLGPVLFNIFINDLDKGIKCTISKFADDAKLCGSVDLLEGRKALQRNLDQWAKASCMRFNKAKCKVLHLGHNNPMQRYRLGEEWLESCPAEKDLGVLVDSQLNMSQQCAQVAKKANGILASIRNSVASRTREVIIPLYSALVRLHLKYCVGFWAPHYKRDFEVLECVQRRAMKLVKGLEHKPHEDQLRELGLFSLEKRRLRGDLIALYNYLKGGCREVGVGLFSQVTSDRTRGDGLKLRQGRFRVDIRKFYFTERVIKH</sequence>
<keyword evidence="4" id="KW-1185">Reference proteome</keyword>
<organism evidence="3 4">
    <name type="scientific">Mycteria americana</name>
    <name type="common">Wood stork</name>
    <dbReference type="NCBI Taxonomy" id="33587"/>
    <lineage>
        <taxon>Eukaryota</taxon>
        <taxon>Metazoa</taxon>
        <taxon>Chordata</taxon>
        <taxon>Craniata</taxon>
        <taxon>Vertebrata</taxon>
        <taxon>Euteleostomi</taxon>
        <taxon>Archelosauria</taxon>
        <taxon>Archosauria</taxon>
        <taxon>Dinosauria</taxon>
        <taxon>Saurischia</taxon>
        <taxon>Theropoda</taxon>
        <taxon>Coelurosauria</taxon>
        <taxon>Aves</taxon>
        <taxon>Neognathae</taxon>
        <taxon>Neoaves</taxon>
        <taxon>Aequornithes</taxon>
        <taxon>Ciconiiformes</taxon>
        <taxon>Ciconiidae</taxon>
        <taxon>Mycteria</taxon>
    </lineage>
</organism>